<dbReference type="SUPFAM" id="SSF109993">
    <property type="entry name" value="VPS9 domain"/>
    <property type="match status" value="1"/>
</dbReference>
<dbReference type="GeneID" id="36405939"/>
<evidence type="ECO:0000313" key="4">
    <source>
        <dbReference type="Proteomes" id="UP000054928"/>
    </source>
</evidence>
<dbReference type="AlphaFoldDB" id="A0A0P1AI64"/>
<evidence type="ECO:0000256" key="1">
    <source>
        <dbReference type="SAM" id="MobiDB-lite"/>
    </source>
</evidence>
<keyword evidence="4" id="KW-1185">Reference proteome</keyword>
<reference evidence="4" key="1">
    <citation type="submission" date="2014-09" db="EMBL/GenBank/DDBJ databases">
        <authorList>
            <person name="Sharma Rahul"/>
            <person name="Thines Marco"/>
        </authorList>
    </citation>
    <scope>NUCLEOTIDE SEQUENCE [LARGE SCALE GENOMIC DNA]</scope>
</reference>
<dbReference type="InterPro" id="IPR037191">
    <property type="entry name" value="VPS9_dom_sf"/>
</dbReference>
<dbReference type="PROSITE" id="PS51205">
    <property type="entry name" value="VPS9"/>
    <property type="match status" value="1"/>
</dbReference>
<evidence type="ECO:0000313" key="3">
    <source>
        <dbReference type="EMBL" id="CEG40700.1"/>
    </source>
</evidence>
<accession>A0A0P1AI64</accession>
<feature type="compositionally biased region" description="Polar residues" evidence="1">
    <location>
        <begin position="856"/>
        <end position="871"/>
    </location>
</feature>
<dbReference type="Pfam" id="PF02204">
    <property type="entry name" value="VPS9"/>
    <property type="match status" value="1"/>
</dbReference>
<dbReference type="InterPro" id="IPR003123">
    <property type="entry name" value="VPS9"/>
</dbReference>
<feature type="region of interest" description="Disordered" evidence="1">
    <location>
        <begin position="62"/>
        <end position="92"/>
    </location>
</feature>
<sequence length="884" mass="100055">MSKERCRAPSFDRASSKAPTQIFQSIFSVRPVNNDVVHPQRSTLPHKSICFSLEIMCLDNMHTQQQDKQQQEKQQKSDISPPTRRRLRSREKEDVGAPAVWVIPDWVTHPIIENFYGYTRHARTTSFDEIMCSPVNARVTTTLGENCCSYKVADDDDKGHQFVTRRPFGSFAYSCTTDTSEEGIGTENLLYDRHTVMGAGQDNCGSGYAHWNRMHHTLTLNGALVPVPLEPRYRIDRVSSVENSQNVGDRATFGFAFSFNLDSPYSSMTSARLRAKLQDSLHDMDTRIAEEKMRLNQIQQAIKQKAGVKRSKATPNAMWSLICGIRTDETSQADGMAFLVEELGIAVSHRALNQLQRHRRHVSGILQIVTEHNPDLELTERQLDSFEVADAMLDNDIKYSVLNQQYTLLLASLTQRRRAAAQAKLHNGNDCFEKTHVKSMMLSNLLEAVSWYRLVQRNAREESASSCVNVTSNFESNGESALSSGLTDVQVDTIFDVLAGEDFYSDYNKLMCQADWWEIAQAHFENLIFSSKHSRICQWIYQLSRDVAVVSFEELERNDRKGHKSRTNSTVGDYMHHKSHRQHPSWAEDPSPEQILDFLERLTSRVRREFDVANDVSKSLNVFIQRTVFPRIGVLCFNQKSMRECQRKDKMWRKKCHEMSGLPMENLGVSLELVQKIRLNLPSHQINGSSHKSLSPRQVFLVRAIEAFNGMHSIVPCDLLDELMHGVVILHHEAALVLGTTQFSVETFFPLLAYVLVHCRLPTIHAQLHLLENFAITADNANGEESYYVYCVHAAVEYVCNTAGLGVKSNIEDPTSSSLSVVSTPESSSFSPVMPILHKPSTELAISIEPELENGPSDSRSTTEMGVNKQQISESALKLNFTRC</sequence>
<dbReference type="Proteomes" id="UP000054928">
    <property type="component" value="Unassembled WGS sequence"/>
</dbReference>
<feature type="domain" description="VPS9" evidence="2">
    <location>
        <begin position="646"/>
        <end position="808"/>
    </location>
</feature>
<feature type="region of interest" description="Disordered" evidence="1">
    <location>
        <begin position="559"/>
        <end position="589"/>
    </location>
</feature>
<protein>
    <submittedName>
        <fullName evidence="3">Vacuolar sorting protein 9</fullName>
    </submittedName>
</protein>
<dbReference type="Gene3D" id="1.20.1050.80">
    <property type="entry name" value="VPS9 domain"/>
    <property type="match status" value="1"/>
</dbReference>
<dbReference type="OrthoDB" id="157835at2759"/>
<evidence type="ECO:0000259" key="2">
    <source>
        <dbReference type="PROSITE" id="PS51205"/>
    </source>
</evidence>
<name>A0A0P1AI64_PLAHL</name>
<dbReference type="EMBL" id="CCYD01000523">
    <property type="protein sequence ID" value="CEG40700.1"/>
    <property type="molecule type" value="Genomic_DNA"/>
</dbReference>
<organism evidence="3 4">
    <name type="scientific">Plasmopara halstedii</name>
    <name type="common">Downy mildew of sunflower</name>
    <dbReference type="NCBI Taxonomy" id="4781"/>
    <lineage>
        <taxon>Eukaryota</taxon>
        <taxon>Sar</taxon>
        <taxon>Stramenopiles</taxon>
        <taxon>Oomycota</taxon>
        <taxon>Peronosporomycetes</taxon>
        <taxon>Peronosporales</taxon>
        <taxon>Peronosporaceae</taxon>
        <taxon>Plasmopara</taxon>
    </lineage>
</organism>
<proteinExistence type="predicted"/>
<dbReference type="OMA" id="IHAQLHL"/>
<feature type="region of interest" description="Disordered" evidence="1">
    <location>
        <begin position="851"/>
        <end position="871"/>
    </location>
</feature>
<dbReference type="RefSeq" id="XP_024577069.1">
    <property type="nucleotide sequence ID" value="XM_024726387.1"/>
</dbReference>